<evidence type="ECO:0000313" key="4">
    <source>
        <dbReference type="Proteomes" id="UP000053029"/>
    </source>
</evidence>
<keyword evidence="2" id="KW-0732">Signal</keyword>
<dbReference type="HOGENOM" id="CLU_1026866_0_0_1"/>
<reference evidence="3 4" key="1">
    <citation type="submission" date="2015-01" db="EMBL/GenBank/DDBJ databases">
        <title>The Genome Sequence of Fonsecaea pedrosoi CBS 271.37.</title>
        <authorList>
            <consortium name="The Broad Institute Genomics Platform"/>
            <person name="Cuomo C."/>
            <person name="de Hoog S."/>
            <person name="Gorbushina A."/>
            <person name="Stielow B."/>
            <person name="Teixiera M."/>
            <person name="Abouelleil A."/>
            <person name="Chapman S.B."/>
            <person name="Priest M."/>
            <person name="Young S.K."/>
            <person name="Wortman J."/>
            <person name="Nusbaum C."/>
            <person name="Birren B."/>
        </authorList>
    </citation>
    <scope>NUCLEOTIDE SEQUENCE [LARGE SCALE GENOMIC DNA]</scope>
    <source>
        <strain evidence="3 4">CBS 271.37</strain>
    </source>
</reference>
<feature type="signal peptide" evidence="2">
    <location>
        <begin position="1"/>
        <end position="21"/>
    </location>
</feature>
<accession>A0A0D2H7P6</accession>
<gene>
    <name evidence="3" type="ORF">Z517_07300</name>
</gene>
<proteinExistence type="predicted"/>
<evidence type="ECO:0000256" key="2">
    <source>
        <dbReference type="SAM" id="SignalP"/>
    </source>
</evidence>
<evidence type="ECO:0000313" key="3">
    <source>
        <dbReference type="EMBL" id="KIW80684.1"/>
    </source>
</evidence>
<dbReference type="GeneID" id="25306790"/>
<organism evidence="3 4">
    <name type="scientific">Fonsecaea pedrosoi CBS 271.37</name>
    <dbReference type="NCBI Taxonomy" id="1442368"/>
    <lineage>
        <taxon>Eukaryota</taxon>
        <taxon>Fungi</taxon>
        <taxon>Dikarya</taxon>
        <taxon>Ascomycota</taxon>
        <taxon>Pezizomycotina</taxon>
        <taxon>Eurotiomycetes</taxon>
        <taxon>Chaetothyriomycetidae</taxon>
        <taxon>Chaetothyriales</taxon>
        <taxon>Herpotrichiellaceae</taxon>
        <taxon>Fonsecaea</taxon>
    </lineage>
</organism>
<dbReference type="RefSeq" id="XP_013284492.1">
    <property type="nucleotide sequence ID" value="XM_013429038.1"/>
</dbReference>
<feature type="chain" id="PRO_5002243480" evidence="2">
    <location>
        <begin position="22"/>
        <end position="271"/>
    </location>
</feature>
<evidence type="ECO:0000256" key="1">
    <source>
        <dbReference type="SAM" id="MobiDB-lite"/>
    </source>
</evidence>
<keyword evidence="4" id="KW-1185">Reference proteome</keyword>
<feature type="region of interest" description="Disordered" evidence="1">
    <location>
        <begin position="75"/>
        <end position="95"/>
    </location>
</feature>
<name>A0A0D2H7P6_9EURO</name>
<dbReference type="EMBL" id="KN846972">
    <property type="protein sequence ID" value="KIW80684.1"/>
    <property type="molecule type" value="Genomic_DNA"/>
</dbReference>
<sequence>MRFSFHVVALGLVTLLSLVRAAPFSAVSVVQAIGRFTTITTSVFAEPTSVSSSTVGCVADTGTRHAEPTTTLVARGESATHTPSPVLDKDSSPHPLGRPDLVVPTLVTATSTAHAVDVAPTSYSWCSRCGLGPVMMSAAVPTTLATTSVSAQETYTNALGEDYVDDVFPSHSTNHNQEGSLVAAFAIRDVAARMSYSKGPPDEGVRRCPHGQHAVLKPGQGEFKSNGCGIGLFADPPPGSGKFGQCCIEHGKCVGKYFPQISKTAFCPSDC</sequence>
<dbReference type="AlphaFoldDB" id="A0A0D2H7P6"/>
<dbReference type="STRING" id="1442368.A0A0D2H7P6"/>
<dbReference type="Proteomes" id="UP000053029">
    <property type="component" value="Unassembled WGS sequence"/>
</dbReference>
<dbReference type="VEuPathDB" id="FungiDB:Z517_07300"/>
<dbReference type="OrthoDB" id="10499074at2759"/>
<protein>
    <submittedName>
        <fullName evidence="3">Uncharacterized protein</fullName>
    </submittedName>
</protein>